<protein>
    <recommendedName>
        <fullName evidence="3">Rubrerythrin diiron-binding domain-containing protein</fullName>
    </recommendedName>
</protein>
<proteinExistence type="predicted"/>
<dbReference type="Gene3D" id="1.20.1260.10">
    <property type="match status" value="1"/>
</dbReference>
<evidence type="ECO:0008006" key="3">
    <source>
        <dbReference type="Google" id="ProtNLM"/>
    </source>
</evidence>
<dbReference type="RefSeq" id="WP_146450834.1">
    <property type="nucleotide sequence ID" value="NZ_SJPS01000003.1"/>
</dbReference>
<evidence type="ECO:0000313" key="2">
    <source>
        <dbReference type="Proteomes" id="UP000318437"/>
    </source>
</evidence>
<dbReference type="InterPro" id="IPR009078">
    <property type="entry name" value="Ferritin-like_SF"/>
</dbReference>
<dbReference type="InterPro" id="IPR012347">
    <property type="entry name" value="Ferritin-like"/>
</dbReference>
<comment type="caution">
    <text evidence="1">The sequence shown here is derived from an EMBL/GenBank/DDBJ whole genome shotgun (WGS) entry which is preliminary data.</text>
</comment>
<reference evidence="1 2" key="1">
    <citation type="submission" date="2019-02" db="EMBL/GenBank/DDBJ databases">
        <title>Deep-cultivation of Planctomycetes and their phenomic and genomic characterization uncovers novel biology.</title>
        <authorList>
            <person name="Wiegand S."/>
            <person name="Jogler M."/>
            <person name="Boedeker C."/>
            <person name="Pinto D."/>
            <person name="Vollmers J."/>
            <person name="Rivas-Marin E."/>
            <person name="Kohn T."/>
            <person name="Peeters S.H."/>
            <person name="Heuer A."/>
            <person name="Rast P."/>
            <person name="Oberbeckmann S."/>
            <person name="Bunk B."/>
            <person name="Jeske O."/>
            <person name="Meyerdierks A."/>
            <person name="Storesund J.E."/>
            <person name="Kallscheuer N."/>
            <person name="Luecker S."/>
            <person name="Lage O.M."/>
            <person name="Pohl T."/>
            <person name="Merkel B.J."/>
            <person name="Hornburger P."/>
            <person name="Mueller R.-W."/>
            <person name="Bruemmer F."/>
            <person name="Labrenz M."/>
            <person name="Spormann A.M."/>
            <person name="Op Den Camp H."/>
            <person name="Overmann J."/>
            <person name="Amann R."/>
            <person name="Jetten M.S.M."/>
            <person name="Mascher T."/>
            <person name="Medema M.H."/>
            <person name="Devos D.P."/>
            <person name="Kaster A.-K."/>
            <person name="Ovreas L."/>
            <person name="Rohde M."/>
            <person name="Galperin M.Y."/>
            <person name="Jogler C."/>
        </authorList>
    </citation>
    <scope>NUCLEOTIDE SEQUENCE [LARGE SCALE GENOMIC DNA]</scope>
    <source>
        <strain evidence="1 2">Pla144</strain>
    </source>
</reference>
<dbReference type="SUPFAM" id="SSF47240">
    <property type="entry name" value="Ferritin-like"/>
    <property type="match status" value="1"/>
</dbReference>
<accession>A0A5C6CRV2</accession>
<evidence type="ECO:0000313" key="1">
    <source>
        <dbReference type="EMBL" id="TWU27653.1"/>
    </source>
</evidence>
<dbReference type="OrthoDB" id="289703at2"/>
<sequence>MSLRIEEHAQIMAYLQVRYILAQAEKMRNFLRNFAEKQQRKASNDLLAGLFHEVNKHEKLLEQCLEDFELETTQDLLDTWIQFSGDDELEEAMASLSGVVEQNDDNVLEKLLHAEETLLRVYNQAHEQTSSERLQELFESLIELQDHHLRNIANCVSEYEEMRRG</sequence>
<gene>
    <name evidence="1" type="ORF">Pla144_24300</name>
</gene>
<keyword evidence="2" id="KW-1185">Reference proteome</keyword>
<organism evidence="1 2">
    <name type="scientific">Bythopirellula polymerisocia</name>
    <dbReference type="NCBI Taxonomy" id="2528003"/>
    <lineage>
        <taxon>Bacteria</taxon>
        <taxon>Pseudomonadati</taxon>
        <taxon>Planctomycetota</taxon>
        <taxon>Planctomycetia</taxon>
        <taxon>Pirellulales</taxon>
        <taxon>Lacipirellulaceae</taxon>
        <taxon>Bythopirellula</taxon>
    </lineage>
</organism>
<dbReference type="Proteomes" id="UP000318437">
    <property type="component" value="Unassembled WGS sequence"/>
</dbReference>
<dbReference type="EMBL" id="SJPS01000003">
    <property type="protein sequence ID" value="TWU27653.1"/>
    <property type="molecule type" value="Genomic_DNA"/>
</dbReference>
<dbReference type="AlphaFoldDB" id="A0A5C6CRV2"/>
<name>A0A5C6CRV2_9BACT</name>